<dbReference type="OrthoDB" id="4840259at2759"/>
<feature type="region of interest" description="Disordered" evidence="1">
    <location>
        <begin position="167"/>
        <end position="198"/>
    </location>
</feature>
<name>A0A1G4BPL6_9PEZI</name>
<evidence type="ECO:0000313" key="3">
    <source>
        <dbReference type="Proteomes" id="UP000176998"/>
    </source>
</evidence>
<evidence type="ECO:0000256" key="1">
    <source>
        <dbReference type="SAM" id="MobiDB-lite"/>
    </source>
</evidence>
<evidence type="ECO:0000313" key="2">
    <source>
        <dbReference type="EMBL" id="OHF03410.1"/>
    </source>
</evidence>
<protein>
    <submittedName>
        <fullName evidence="2">Uncharacterized protein</fullName>
    </submittedName>
</protein>
<dbReference type="EMBL" id="MJBS01000006">
    <property type="protein sequence ID" value="OHF03410.1"/>
    <property type="molecule type" value="Genomic_DNA"/>
</dbReference>
<comment type="caution">
    <text evidence="2">The sequence shown here is derived from an EMBL/GenBank/DDBJ whole genome shotgun (WGS) entry which is preliminary data.</text>
</comment>
<feature type="region of interest" description="Disordered" evidence="1">
    <location>
        <begin position="80"/>
        <end position="109"/>
    </location>
</feature>
<sequence>MCGTKQFVDQCRTCYGVISIEERPTKCDKRTWVYPHFFERRVPYCPDEGKVYVCVRKNINQCQYCYWKSLEITRGLDMPCHEQRPERSGEPPSSSSLGSRSLTHGLGRPRSMSAYQSVHSIEAEKESQGIAGSVKNFLGKCLSKIFKGARRTSGSWPNLDEWEDVCGEEDSKKETNNNSNKAASVPTTTSFEARQAFK</sequence>
<dbReference type="Proteomes" id="UP000176998">
    <property type="component" value="Unassembled WGS sequence"/>
</dbReference>
<proteinExistence type="predicted"/>
<keyword evidence="3" id="KW-1185">Reference proteome</keyword>
<reference evidence="2 3" key="1">
    <citation type="submission" date="2016-09" db="EMBL/GenBank/DDBJ databases">
        <authorList>
            <person name="Capua I."/>
            <person name="De Benedictis P."/>
            <person name="Joannis T."/>
            <person name="Lombin L.H."/>
            <person name="Cattoli G."/>
        </authorList>
    </citation>
    <scope>NUCLEOTIDE SEQUENCE [LARGE SCALE GENOMIC DNA]</scope>
    <source>
        <strain evidence="2 3">IMI 309357</strain>
    </source>
</reference>
<feature type="compositionally biased region" description="Polar residues" evidence="1">
    <location>
        <begin position="176"/>
        <end position="192"/>
    </location>
</feature>
<accession>A0A1G4BPL6</accession>
<dbReference type="AlphaFoldDB" id="A0A1G4BPL6"/>
<dbReference type="GeneID" id="34554295"/>
<gene>
    <name evidence="2" type="ORF">CORC01_01129</name>
</gene>
<dbReference type="RefSeq" id="XP_022480546.1">
    <property type="nucleotide sequence ID" value="XM_022612785.1"/>
</dbReference>
<feature type="compositionally biased region" description="Low complexity" evidence="1">
    <location>
        <begin position="90"/>
        <end position="102"/>
    </location>
</feature>
<organism evidence="2 3">
    <name type="scientific">Colletotrichum orchidophilum</name>
    <dbReference type="NCBI Taxonomy" id="1209926"/>
    <lineage>
        <taxon>Eukaryota</taxon>
        <taxon>Fungi</taxon>
        <taxon>Dikarya</taxon>
        <taxon>Ascomycota</taxon>
        <taxon>Pezizomycotina</taxon>
        <taxon>Sordariomycetes</taxon>
        <taxon>Hypocreomycetidae</taxon>
        <taxon>Glomerellales</taxon>
        <taxon>Glomerellaceae</taxon>
        <taxon>Colletotrichum</taxon>
    </lineage>
</organism>
<feature type="compositionally biased region" description="Basic and acidic residues" evidence="1">
    <location>
        <begin position="80"/>
        <end position="89"/>
    </location>
</feature>